<feature type="region of interest" description="Disordered" evidence="1">
    <location>
        <begin position="32"/>
        <end position="59"/>
    </location>
</feature>
<evidence type="ECO:0000256" key="2">
    <source>
        <dbReference type="SAM" id="Phobius"/>
    </source>
</evidence>
<keyword evidence="2" id="KW-1133">Transmembrane helix</keyword>
<gene>
    <name evidence="3" type="ORF">L202_00173</name>
</gene>
<feature type="transmembrane region" description="Helical" evidence="2">
    <location>
        <begin position="108"/>
        <end position="133"/>
    </location>
</feature>
<evidence type="ECO:0000256" key="1">
    <source>
        <dbReference type="SAM" id="MobiDB-lite"/>
    </source>
</evidence>
<dbReference type="AlphaFoldDB" id="A0A1E3I8P8"/>
<feature type="compositionally biased region" description="Low complexity" evidence="1">
    <location>
        <begin position="32"/>
        <end position="56"/>
    </location>
</feature>
<reference evidence="3 4" key="1">
    <citation type="submission" date="2016-06" db="EMBL/GenBank/DDBJ databases">
        <title>Evolution of pathogenesis and genome organization in the Tremellales.</title>
        <authorList>
            <person name="Cuomo C."/>
            <person name="Litvintseva A."/>
            <person name="Heitman J."/>
            <person name="Chen Y."/>
            <person name="Sun S."/>
            <person name="Springer D."/>
            <person name="Dromer F."/>
            <person name="Young S."/>
            <person name="Zeng Q."/>
            <person name="Chapman S."/>
            <person name="Gujja S."/>
            <person name="Saif S."/>
            <person name="Birren B."/>
        </authorList>
    </citation>
    <scope>NUCLEOTIDE SEQUENCE [LARGE SCALE GENOMIC DNA]</scope>
    <source>
        <strain evidence="3 4">CBS 6039</strain>
    </source>
</reference>
<feature type="region of interest" description="Disordered" evidence="1">
    <location>
        <begin position="211"/>
        <end position="242"/>
    </location>
</feature>
<protein>
    <submittedName>
        <fullName evidence="3">Uncharacterized protein</fullName>
    </submittedName>
</protein>
<keyword evidence="2" id="KW-0812">Transmembrane</keyword>
<name>A0A1E3I8P8_9TREE</name>
<dbReference type="STRING" id="1295533.A0A1E3I8P8"/>
<accession>A0A1E3I8P8</accession>
<organism evidence="3 4">
    <name type="scientific">Cryptococcus amylolentus CBS 6039</name>
    <dbReference type="NCBI Taxonomy" id="1295533"/>
    <lineage>
        <taxon>Eukaryota</taxon>
        <taxon>Fungi</taxon>
        <taxon>Dikarya</taxon>
        <taxon>Basidiomycota</taxon>
        <taxon>Agaricomycotina</taxon>
        <taxon>Tremellomycetes</taxon>
        <taxon>Tremellales</taxon>
        <taxon>Cryptococcaceae</taxon>
        <taxon>Cryptococcus</taxon>
    </lineage>
</organism>
<dbReference type="GeneID" id="30151482"/>
<sequence length="464" mass="49154">MPARGTTSTYHPHTVTIHEYYETAHVSSARHVSPSAVASSSTSRAIHSSAHAATSTHNDEAAYTGAASSATDYGSTTSASIDGSIANSTVTSVTTTSTSSTRRPPLTIGAAVAIAVVSSLVVVGSIILIVMYVRRRRRMNKMPGNVAVPKRKKEKGGGRPLERIETPVPKAVAQLRSERSLLPQPSPPRMSQRETTGVVLPTHPRPAAAYPNPSYQSPFLDPPRSSLTPATSRHRPESTYTDDSEFDMLAQDGSSYARTLSTYSEGVNSEYSERDLGTFVPMTSTSAHGHFSDTITMSARPTLAVDTKSASGPSDEGTWTYTAVDSSSAGGSGPGSGSGSSGWNPLLTATTPYSSTTRTLVSPFADPPSLPQPNTGSGSFMGPYLSHPSPSVVSDRSWRTEDDALLIARGAALDRERSVREGGLRRGTTIVRHLDGGSVPGREEEARDDEEVHLPPAYGELYPH</sequence>
<feature type="compositionally biased region" description="Gly residues" evidence="1">
    <location>
        <begin position="330"/>
        <end position="340"/>
    </location>
</feature>
<feature type="compositionally biased region" description="Polar residues" evidence="1">
    <location>
        <begin position="308"/>
        <end position="325"/>
    </location>
</feature>
<keyword evidence="4" id="KW-1185">Reference proteome</keyword>
<dbReference type="OrthoDB" id="2565330at2759"/>
<dbReference type="Proteomes" id="UP000094065">
    <property type="component" value="Unassembled WGS sequence"/>
</dbReference>
<proteinExistence type="predicted"/>
<dbReference type="RefSeq" id="XP_018997974.1">
    <property type="nucleotide sequence ID" value="XM_019133269.1"/>
</dbReference>
<feature type="region of interest" description="Disordered" evidence="1">
    <location>
        <begin position="306"/>
        <end position="351"/>
    </location>
</feature>
<evidence type="ECO:0000313" key="3">
    <source>
        <dbReference type="EMBL" id="ODN84171.1"/>
    </source>
</evidence>
<evidence type="ECO:0000313" key="4">
    <source>
        <dbReference type="Proteomes" id="UP000094065"/>
    </source>
</evidence>
<comment type="caution">
    <text evidence="3">The sequence shown here is derived from an EMBL/GenBank/DDBJ whole genome shotgun (WGS) entry which is preliminary data.</text>
</comment>
<feature type="compositionally biased region" description="Low complexity" evidence="1">
    <location>
        <begin position="341"/>
        <end position="351"/>
    </location>
</feature>
<dbReference type="EMBL" id="AWGJ01000001">
    <property type="protein sequence ID" value="ODN84171.1"/>
    <property type="molecule type" value="Genomic_DNA"/>
</dbReference>
<keyword evidence="2" id="KW-0472">Membrane</keyword>